<name>A0A1M4BLD7_9ACTN</name>
<accession>A0A1M4BLD7</accession>
<dbReference type="RefSeq" id="WP_173150654.1">
    <property type="nucleotide sequence ID" value="NZ_CP084059.1"/>
</dbReference>
<dbReference type="AlphaFoldDB" id="A0A1M4BLD7"/>
<feature type="compositionally biased region" description="Basic residues" evidence="1">
    <location>
        <begin position="180"/>
        <end position="190"/>
    </location>
</feature>
<protein>
    <submittedName>
        <fullName evidence="2">Uncharacterized protein</fullName>
    </submittedName>
</protein>
<sequence>MNVTSPQDLQLTRQIDARTGMPWTRTQTRVLGEAQIRTFEALCQVRGRRPHELASYLVLQALRELRYDSEVQKVVAEISEALADPDRGPWCRVCGCTEQAACVGGCAWTPDPLLLGDLCTACLPRVTRAVGEISEAASIGELLGYLPHADAAELMALARTCPADHIVRYAVRGRRAAGRAARRAGRRGDRRARPGPGGRGVACRAGRRGGDVTPRPSQVDRRGRVACRFGMPSRRRKGAQAGILTKILNCQ</sequence>
<gene>
    <name evidence="2" type="ORF">BN4615_P11016</name>
</gene>
<organism evidence="2">
    <name type="scientific">Nonomuraea gerenzanensis</name>
    <dbReference type="NCBI Taxonomy" id="93944"/>
    <lineage>
        <taxon>Bacteria</taxon>
        <taxon>Bacillati</taxon>
        <taxon>Actinomycetota</taxon>
        <taxon>Actinomycetes</taxon>
        <taxon>Streptosporangiales</taxon>
        <taxon>Streptosporangiaceae</taxon>
        <taxon>Nonomuraea</taxon>
    </lineage>
</organism>
<feature type="region of interest" description="Disordered" evidence="1">
    <location>
        <begin position="180"/>
        <end position="221"/>
    </location>
</feature>
<dbReference type="EMBL" id="LT559121">
    <property type="protein sequence ID" value="SAP16353.1"/>
    <property type="molecule type" value="Genomic_DNA"/>
</dbReference>
<reference evidence="2" key="1">
    <citation type="submission" date="2016-04" db="EMBL/GenBank/DDBJ databases">
        <authorList>
            <person name="Evans L.H."/>
            <person name="Alamgir A."/>
            <person name="Owens N."/>
            <person name="Weber N.D."/>
            <person name="Virtaneva K."/>
            <person name="Barbian K."/>
            <person name="Babar A."/>
            <person name="Rosenke K."/>
        </authorList>
    </citation>
    <scope>NUCLEOTIDE SEQUENCE</scope>
    <source>
        <strain evidence="2">Nono1</strain>
    </source>
</reference>
<evidence type="ECO:0000313" key="2">
    <source>
        <dbReference type="EMBL" id="SAP16353.1"/>
    </source>
</evidence>
<proteinExistence type="predicted"/>
<evidence type="ECO:0000256" key="1">
    <source>
        <dbReference type="SAM" id="MobiDB-lite"/>
    </source>
</evidence>